<evidence type="ECO:0000259" key="1">
    <source>
        <dbReference type="Pfam" id="PF01551"/>
    </source>
</evidence>
<dbReference type="Gene3D" id="2.70.70.10">
    <property type="entry name" value="Glucose Permease (Domain IIA)"/>
    <property type="match status" value="1"/>
</dbReference>
<dbReference type="RefSeq" id="WP_406645400.1">
    <property type="nucleotide sequence ID" value="NZ_CP123584.1"/>
</dbReference>
<dbReference type="EC" id="3.4.-.-" evidence="2"/>
<name>A0ABZ2XPN0_9RHOB</name>
<protein>
    <submittedName>
        <fullName evidence="2">M23 family metallopeptidase</fullName>
        <ecNumber evidence="2">3.4.-.-</ecNumber>
    </submittedName>
</protein>
<dbReference type="InterPro" id="IPR050570">
    <property type="entry name" value="Cell_wall_metabolism_enzyme"/>
</dbReference>
<dbReference type="SUPFAM" id="SSF51261">
    <property type="entry name" value="Duplicated hybrid motif"/>
    <property type="match status" value="1"/>
</dbReference>
<dbReference type="InterPro" id="IPR016047">
    <property type="entry name" value="M23ase_b-sheet_dom"/>
</dbReference>
<dbReference type="CDD" id="cd12797">
    <property type="entry name" value="M23_peptidase"/>
    <property type="match status" value="1"/>
</dbReference>
<dbReference type="InterPro" id="IPR011055">
    <property type="entry name" value="Dup_hybrid_motif"/>
</dbReference>
<sequence>MHWVFIIVLSVVFHLDADRVQATELPVTLPYGAPKIISEFHSRRGVKGRQRGSKHQGIDIGGPNGAPILAAADGVVVETDIGTCWGPTIVIDHGADRSGKPLIAAYGHLGDILVKTGQTVTRGQRIARLSNNFTKFRCISGVRHLHFQIGRSHRSGPKGSYWGHIKYLKDGKSATNPHLFWADGPGQVTCFRPATTYPKGTLTYPVPCR</sequence>
<dbReference type="Pfam" id="PF01551">
    <property type="entry name" value="Peptidase_M23"/>
    <property type="match status" value="1"/>
</dbReference>
<dbReference type="Proteomes" id="UP001623232">
    <property type="component" value="Chromosome"/>
</dbReference>
<reference evidence="2 3" key="1">
    <citation type="submission" date="2023-04" db="EMBL/GenBank/DDBJ databases">
        <title>Complete genome sequence of Alisedimentitalea scapharcae.</title>
        <authorList>
            <person name="Rong J.-C."/>
            <person name="Yi M.-L."/>
            <person name="Zhao Q."/>
        </authorList>
    </citation>
    <scope>NUCLEOTIDE SEQUENCE [LARGE SCALE GENOMIC DNA]</scope>
    <source>
        <strain evidence="2 3">KCTC 42119</strain>
    </source>
</reference>
<proteinExistence type="predicted"/>
<gene>
    <name evidence="2" type="ORF">QEZ52_15735</name>
</gene>
<keyword evidence="3" id="KW-1185">Reference proteome</keyword>
<feature type="domain" description="M23ase beta-sheet core" evidence="1">
    <location>
        <begin position="54"/>
        <end position="151"/>
    </location>
</feature>
<organism evidence="2 3">
    <name type="scientific">Aliisedimentitalea scapharcae</name>
    <dbReference type="NCBI Taxonomy" id="1524259"/>
    <lineage>
        <taxon>Bacteria</taxon>
        <taxon>Pseudomonadati</taxon>
        <taxon>Pseudomonadota</taxon>
        <taxon>Alphaproteobacteria</taxon>
        <taxon>Rhodobacterales</taxon>
        <taxon>Roseobacteraceae</taxon>
        <taxon>Aliisedimentitalea</taxon>
    </lineage>
</organism>
<evidence type="ECO:0000313" key="2">
    <source>
        <dbReference type="EMBL" id="WZK88045.1"/>
    </source>
</evidence>
<evidence type="ECO:0000313" key="3">
    <source>
        <dbReference type="Proteomes" id="UP001623232"/>
    </source>
</evidence>
<dbReference type="PANTHER" id="PTHR21666:SF270">
    <property type="entry name" value="MUREIN HYDROLASE ACTIVATOR ENVC"/>
    <property type="match status" value="1"/>
</dbReference>
<dbReference type="EMBL" id="CP123584">
    <property type="protein sequence ID" value="WZK88045.1"/>
    <property type="molecule type" value="Genomic_DNA"/>
</dbReference>
<accession>A0ABZ2XPN0</accession>
<keyword evidence="2" id="KW-0378">Hydrolase</keyword>
<dbReference type="PANTHER" id="PTHR21666">
    <property type="entry name" value="PEPTIDASE-RELATED"/>
    <property type="match status" value="1"/>
</dbReference>
<dbReference type="GO" id="GO:0016787">
    <property type="term" value="F:hydrolase activity"/>
    <property type="evidence" value="ECO:0007669"/>
    <property type="project" value="UniProtKB-KW"/>
</dbReference>